<evidence type="ECO:0000256" key="1">
    <source>
        <dbReference type="ARBA" id="ARBA00004123"/>
    </source>
</evidence>
<dbReference type="OrthoDB" id="10300548at2759"/>
<evidence type="ECO:0000313" key="4">
    <source>
        <dbReference type="Proteomes" id="UP000077266"/>
    </source>
</evidence>
<keyword evidence="4" id="KW-1185">Reference proteome</keyword>
<organism evidence="3 4">
    <name type="scientific">Exidia glandulosa HHB12029</name>
    <dbReference type="NCBI Taxonomy" id="1314781"/>
    <lineage>
        <taxon>Eukaryota</taxon>
        <taxon>Fungi</taxon>
        <taxon>Dikarya</taxon>
        <taxon>Basidiomycota</taxon>
        <taxon>Agaricomycotina</taxon>
        <taxon>Agaricomycetes</taxon>
        <taxon>Auriculariales</taxon>
        <taxon>Exidiaceae</taxon>
        <taxon>Exidia</taxon>
    </lineage>
</organism>
<dbReference type="GO" id="GO:0005634">
    <property type="term" value="C:nucleus"/>
    <property type="evidence" value="ECO:0007669"/>
    <property type="project" value="UniProtKB-SubCell"/>
</dbReference>
<dbReference type="Proteomes" id="UP000077266">
    <property type="component" value="Unassembled WGS sequence"/>
</dbReference>
<evidence type="ECO:0000256" key="2">
    <source>
        <dbReference type="ARBA" id="ARBA00023242"/>
    </source>
</evidence>
<dbReference type="SUPFAM" id="SSF47762">
    <property type="entry name" value="PAH2 domain"/>
    <property type="match status" value="1"/>
</dbReference>
<keyword evidence="2" id="KW-0539">Nucleus</keyword>
<dbReference type="GO" id="GO:0006355">
    <property type="term" value="P:regulation of DNA-templated transcription"/>
    <property type="evidence" value="ECO:0007669"/>
    <property type="project" value="InterPro"/>
</dbReference>
<accession>A0A165BZS3</accession>
<evidence type="ECO:0000313" key="3">
    <source>
        <dbReference type="EMBL" id="KZV81550.1"/>
    </source>
</evidence>
<dbReference type="InParanoid" id="A0A165BZS3"/>
<sequence length="128" mass="14526">MARKAGDAYRQMMLNATPASLFLSSVRLHFLDDQQAYTYFQDTQIRYSRKELDVVTFVHRNAVLLQRDVDLLKQLFPFLAPYACHVAQAPTHFTVTISHPQMATPVALTVRLSAEPASTAYYRAFLAS</sequence>
<protein>
    <submittedName>
        <fullName evidence="3">Uncharacterized protein</fullName>
    </submittedName>
</protein>
<dbReference type="EMBL" id="KV426384">
    <property type="protein sequence ID" value="KZV81550.1"/>
    <property type="molecule type" value="Genomic_DNA"/>
</dbReference>
<reference evidence="3 4" key="1">
    <citation type="journal article" date="2016" name="Mol. Biol. Evol.">
        <title>Comparative Genomics of Early-Diverging Mushroom-Forming Fungi Provides Insights into the Origins of Lignocellulose Decay Capabilities.</title>
        <authorList>
            <person name="Nagy L.G."/>
            <person name="Riley R."/>
            <person name="Tritt A."/>
            <person name="Adam C."/>
            <person name="Daum C."/>
            <person name="Floudas D."/>
            <person name="Sun H."/>
            <person name="Yadav J.S."/>
            <person name="Pangilinan J."/>
            <person name="Larsson K.H."/>
            <person name="Matsuura K."/>
            <person name="Barry K."/>
            <person name="Labutti K."/>
            <person name="Kuo R."/>
            <person name="Ohm R.A."/>
            <person name="Bhattacharya S.S."/>
            <person name="Shirouzu T."/>
            <person name="Yoshinaga Y."/>
            <person name="Martin F.M."/>
            <person name="Grigoriev I.V."/>
            <person name="Hibbett D.S."/>
        </authorList>
    </citation>
    <scope>NUCLEOTIDE SEQUENCE [LARGE SCALE GENOMIC DNA]</scope>
    <source>
        <strain evidence="3 4">HHB12029</strain>
    </source>
</reference>
<comment type="subcellular location">
    <subcellularLocation>
        <location evidence="1">Nucleus</location>
    </subcellularLocation>
</comment>
<dbReference type="InterPro" id="IPR036600">
    <property type="entry name" value="PAH_sf"/>
</dbReference>
<gene>
    <name evidence="3" type="ORF">EXIGLDRAFT_703751</name>
</gene>
<name>A0A165BZS3_EXIGL</name>
<proteinExistence type="predicted"/>
<dbReference type="AlphaFoldDB" id="A0A165BZS3"/>